<keyword evidence="2" id="KW-0732">Signal</keyword>
<gene>
    <name evidence="3" type="ORF">EMPS_01931</name>
</gene>
<feature type="compositionally biased region" description="Basic residues" evidence="1">
    <location>
        <begin position="292"/>
        <end position="314"/>
    </location>
</feature>
<dbReference type="OrthoDB" id="2342176at2759"/>
<organism evidence="3 4">
    <name type="scientific">Entomortierella parvispora</name>
    <dbReference type="NCBI Taxonomy" id="205924"/>
    <lineage>
        <taxon>Eukaryota</taxon>
        <taxon>Fungi</taxon>
        <taxon>Fungi incertae sedis</taxon>
        <taxon>Mucoromycota</taxon>
        <taxon>Mortierellomycotina</taxon>
        <taxon>Mortierellomycetes</taxon>
        <taxon>Mortierellales</taxon>
        <taxon>Mortierellaceae</taxon>
        <taxon>Entomortierella</taxon>
    </lineage>
</organism>
<evidence type="ECO:0000313" key="3">
    <source>
        <dbReference type="EMBL" id="GJJ69584.1"/>
    </source>
</evidence>
<proteinExistence type="predicted"/>
<comment type="caution">
    <text evidence="3">The sequence shown here is derived from an EMBL/GenBank/DDBJ whole genome shotgun (WGS) entry which is preliminary data.</text>
</comment>
<evidence type="ECO:0000313" key="4">
    <source>
        <dbReference type="Proteomes" id="UP000827284"/>
    </source>
</evidence>
<accession>A0A9P3H3T3</accession>
<name>A0A9P3H3T3_9FUNG</name>
<dbReference type="PANTHER" id="PTHR36182:SF1">
    <property type="entry name" value="PROTEIN, PUTATIVE (AFU_ORTHOLOGUE AFUA_6G10930)-RELATED"/>
    <property type="match status" value="1"/>
</dbReference>
<dbReference type="EMBL" id="BQFW01000002">
    <property type="protein sequence ID" value="GJJ69584.1"/>
    <property type="molecule type" value="Genomic_DNA"/>
</dbReference>
<feature type="compositionally biased region" description="Pro residues" evidence="1">
    <location>
        <begin position="231"/>
        <end position="291"/>
    </location>
</feature>
<dbReference type="Proteomes" id="UP000827284">
    <property type="component" value="Unassembled WGS sequence"/>
</dbReference>
<evidence type="ECO:0000256" key="2">
    <source>
        <dbReference type="SAM" id="SignalP"/>
    </source>
</evidence>
<feature type="chain" id="PRO_5040305831" description="Lytic polysaccharide monooxygenase" evidence="2">
    <location>
        <begin position="24"/>
        <end position="314"/>
    </location>
</feature>
<protein>
    <recommendedName>
        <fullName evidence="5">Lytic polysaccharide monooxygenase</fullName>
    </recommendedName>
</protein>
<reference evidence="3" key="1">
    <citation type="submission" date="2021-11" db="EMBL/GenBank/DDBJ databases">
        <authorList>
            <person name="Herlambang A."/>
            <person name="Guo Y."/>
            <person name="Takashima Y."/>
            <person name="Nishizawa T."/>
        </authorList>
    </citation>
    <scope>NUCLEOTIDE SEQUENCE</scope>
    <source>
        <strain evidence="3">E1425</strain>
    </source>
</reference>
<sequence length="314" mass="33300">MMMMKTTLVATALACLSAMTAQAHVGLSNPCGRYQPNAGCPAPPPGQGVDYDINSPIGTQQSINAPICKHTVPYTTRTVYKAGDTINTGYSVGASHGGGHCQWALSYDDGKTWVVIKTMIRDCLKGVNGGDSYSVPVQIPKDAPSGKVTFQWIWNNAIGAREIYSNCADIEIKGQDGGSVSGVEPLFANYGPSAPAIPEFPNPSDDDKHELFSQRKAITIKVAGSGGNPAPQSPKPTSQPAPMPTSKPTSIPVPKPTSIPVPKPTSNPAPKPTSKPAPKPTSKPTPTPTKKPTPKHPRRTHRARYHKAQHNQCN</sequence>
<feature type="region of interest" description="Disordered" evidence="1">
    <location>
        <begin position="223"/>
        <end position="314"/>
    </location>
</feature>
<feature type="signal peptide" evidence="2">
    <location>
        <begin position="1"/>
        <end position="23"/>
    </location>
</feature>
<evidence type="ECO:0000256" key="1">
    <source>
        <dbReference type="SAM" id="MobiDB-lite"/>
    </source>
</evidence>
<dbReference type="AlphaFoldDB" id="A0A9P3H3T3"/>
<dbReference type="PANTHER" id="PTHR36182">
    <property type="entry name" value="PROTEIN, PUTATIVE (AFU_ORTHOLOGUE AFUA_6G10930)-RELATED"/>
    <property type="match status" value="1"/>
</dbReference>
<dbReference type="Gene3D" id="2.70.50.70">
    <property type="match status" value="1"/>
</dbReference>
<evidence type="ECO:0008006" key="5">
    <source>
        <dbReference type="Google" id="ProtNLM"/>
    </source>
</evidence>
<reference evidence="3" key="2">
    <citation type="journal article" date="2022" name="Microbiol. Resour. Announc.">
        <title>Whole-Genome Sequence of Entomortierella parvispora E1425, a Mucoromycotan Fungus Associated with Burkholderiaceae-Related Endosymbiotic Bacteria.</title>
        <authorList>
            <person name="Herlambang A."/>
            <person name="Guo Y."/>
            <person name="Takashima Y."/>
            <person name="Narisawa K."/>
            <person name="Ohta H."/>
            <person name="Nishizawa T."/>
        </authorList>
    </citation>
    <scope>NUCLEOTIDE SEQUENCE</scope>
    <source>
        <strain evidence="3">E1425</strain>
    </source>
</reference>
<keyword evidence="4" id="KW-1185">Reference proteome</keyword>